<dbReference type="EMBL" id="LMWL01000082">
    <property type="protein sequence ID" value="KUM91237.1"/>
    <property type="molecule type" value="Genomic_DNA"/>
</dbReference>
<name>A0A124HBG8_9ACTN</name>
<dbReference type="AlphaFoldDB" id="A0A124HBG8"/>
<proteinExistence type="predicted"/>
<dbReference type="Proteomes" id="UP000054241">
    <property type="component" value="Unassembled WGS sequence"/>
</dbReference>
<evidence type="ECO:0000313" key="1">
    <source>
        <dbReference type="EMBL" id="KUM91237.1"/>
    </source>
</evidence>
<protein>
    <submittedName>
        <fullName evidence="1">Uncharacterized protein</fullName>
    </submittedName>
</protein>
<reference evidence="1 2" key="1">
    <citation type="submission" date="2015-10" db="EMBL/GenBank/DDBJ databases">
        <title>Draft genome sequence of Streptomyces cellostaticus DSM 40189, type strain for the species Streptomyces cellostaticus.</title>
        <authorList>
            <person name="Ruckert C."/>
            <person name="Winkler A."/>
            <person name="Kalinowski J."/>
            <person name="Kampfer P."/>
            <person name="Glaeser S."/>
        </authorList>
    </citation>
    <scope>NUCLEOTIDE SEQUENCE [LARGE SCALE GENOMIC DNA]</scope>
    <source>
        <strain evidence="1 2">DSM 40189</strain>
    </source>
</reference>
<organism evidence="1 2">
    <name type="scientific">Streptomyces cellostaticus</name>
    <dbReference type="NCBI Taxonomy" id="67285"/>
    <lineage>
        <taxon>Bacteria</taxon>
        <taxon>Bacillati</taxon>
        <taxon>Actinomycetota</taxon>
        <taxon>Actinomycetes</taxon>
        <taxon>Kitasatosporales</taxon>
        <taxon>Streptomycetaceae</taxon>
        <taxon>Streptomyces</taxon>
    </lineage>
</organism>
<sequence length="89" mass="9726">MGSATTCDHVWEALDWFAAADRLRAPRLSATASRDRRTGASGATLRWPRSASVTMPDSLRLRRERTAAAACHAGTEVSDERLIRSGLRS</sequence>
<evidence type="ECO:0000313" key="2">
    <source>
        <dbReference type="Proteomes" id="UP000054241"/>
    </source>
</evidence>
<keyword evidence="2" id="KW-1185">Reference proteome</keyword>
<comment type="caution">
    <text evidence="1">The sequence shown here is derived from an EMBL/GenBank/DDBJ whole genome shotgun (WGS) entry which is preliminary data.</text>
</comment>
<accession>A0A124HBG8</accession>
<gene>
    <name evidence="1" type="ORF">AQI88_38145</name>
</gene>